<protein>
    <recommendedName>
        <fullName evidence="8">7-cyano-7-deazaguanine synthase</fullName>
        <ecNumber evidence="8">6.3.4.20</ecNumber>
    </recommendedName>
</protein>
<sequence>ILDVKTFSQIGDSALIGKTKRIEEKVNGLPTSFVPGRNLIFGVYAAALAFKKGFKYVGMGVCQTDFSGYPDCRDESIRCLESTIRKGFETDLYIHTPLMLLTKAETVKLMQKLGKLDWYKYTHTCYEGKRPACRVCPACKLRLKGFKDAGVKDPIEYVSGG</sequence>
<gene>
    <name evidence="10" type="ORF">LCGC14_1922030</name>
</gene>
<keyword evidence="2" id="KW-0436">Ligase</keyword>
<accession>A0A0F9IN74</accession>
<dbReference type="PANTHER" id="PTHR42914:SF1">
    <property type="entry name" value="7-CYANO-7-DEAZAGUANINE SYNTHASE"/>
    <property type="match status" value="1"/>
</dbReference>
<dbReference type="GO" id="GO:0016874">
    <property type="term" value="F:ligase activity"/>
    <property type="evidence" value="ECO:0007669"/>
    <property type="project" value="UniProtKB-KW"/>
</dbReference>
<evidence type="ECO:0000256" key="8">
    <source>
        <dbReference type="ARBA" id="ARBA00039149"/>
    </source>
</evidence>
<evidence type="ECO:0000313" key="10">
    <source>
        <dbReference type="EMBL" id="KKL88702.1"/>
    </source>
</evidence>
<reference evidence="10" key="1">
    <citation type="journal article" date="2015" name="Nature">
        <title>Complex archaea that bridge the gap between prokaryotes and eukaryotes.</title>
        <authorList>
            <person name="Spang A."/>
            <person name="Saw J.H."/>
            <person name="Jorgensen S.L."/>
            <person name="Zaremba-Niedzwiedzka K."/>
            <person name="Martijn J."/>
            <person name="Lind A.E."/>
            <person name="van Eijk R."/>
            <person name="Schleper C."/>
            <person name="Guy L."/>
            <person name="Ettema T.J."/>
        </authorList>
    </citation>
    <scope>NUCLEOTIDE SEQUENCE</scope>
</reference>
<dbReference type="AlphaFoldDB" id="A0A0F9IN74"/>
<evidence type="ECO:0000256" key="2">
    <source>
        <dbReference type="ARBA" id="ARBA00022598"/>
    </source>
</evidence>
<comment type="catalytic activity">
    <reaction evidence="9">
        <text>7-carboxy-7-carbaguanine + NH4(+) + 2 ATP = 7-cyano-7-carbaguanine + 2 AMP + 2 diphosphate + 2 H(+)</text>
        <dbReference type="Rhea" id="RHEA:27982"/>
        <dbReference type="ChEBI" id="CHEBI:15378"/>
        <dbReference type="ChEBI" id="CHEBI:28938"/>
        <dbReference type="ChEBI" id="CHEBI:30616"/>
        <dbReference type="ChEBI" id="CHEBI:33019"/>
        <dbReference type="ChEBI" id="CHEBI:45075"/>
        <dbReference type="ChEBI" id="CHEBI:61036"/>
        <dbReference type="ChEBI" id="CHEBI:456215"/>
        <dbReference type="EC" id="6.3.4.20"/>
    </reaction>
</comment>
<evidence type="ECO:0000256" key="3">
    <source>
        <dbReference type="ARBA" id="ARBA00022723"/>
    </source>
</evidence>
<dbReference type="Pfam" id="PF06508">
    <property type="entry name" value="QueC"/>
    <property type="match status" value="1"/>
</dbReference>
<evidence type="ECO:0000256" key="6">
    <source>
        <dbReference type="ARBA" id="ARBA00022840"/>
    </source>
</evidence>
<keyword evidence="6" id="KW-0067">ATP-binding</keyword>
<evidence type="ECO:0000256" key="7">
    <source>
        <dbReference type="ARBA" id="ARBA00037993"/>
    </source>
</evidence>
<dbReference type="InterPro" id="IPR018317">
    <property type="entry name" value="QueC"/>
</dbReference>
<proteinExistence type="inferred from homology"/>
<comment type="similarity">
    <text evidence="7">Belongs to the QueC family.</text>
</comment>
<evidence type="ECO:0000256" key="1">
    <source>
        <dbReference type="ARBA" id="ARBA00005061"/>
    </source>
</evidence>
<keyword evidence="4" id="KW-0547">Nucleotide-binding</keyword>
<feature type="non-terminal residue" evidence="10">
    <location>
        <position position="1"/>
    </location>
</feature>
<dbReference type="Gene3D" id="3.40.50.620">
    <property type="entry name" value="HUPs"/>
    <property type="match status" value="1"/>
</dbReference>
<dbReference type="EC" id="6.3.4.20" evidence="8"/>
<name>A0A0F9IN74_9ZZZZ</name>
<dbReference type="InterPro" id="IPR014729">
    <property type="entry name" value="Rossmann-like_a/b/a_fold"/>
</dbReference>
<dbReference type="GO" id="GO:0046872">
    <property type="term" value="F:metal ion binding"/>
    <property type="evidence" value="ECO:0007669"/>
    <property type="project" value="UniProtKB-KW"/>
</dbReference>
<dbReference type="SUPFAM" id="SSF52402">
    <property type="entry name" value="Adenine nucleotide alpha hydrolases-like"/>
    <property type="match status" value="1"/>
</dbReference>
<evidence type="ECO:0000256" key="5">
    <source>
        <dbReference type="ARBA" id="ARBA00022833"/>
    </source>
</evidence>
<comment type="caution">
    <text evidence="10">The sequence shown here is derived from an EMBL/GenBank/DDBJ whole genome shotgun (WGS) entry which is preliminary data.</text>
</comment>
<keyword evidence="3" id="KW-0479">Metal-binding</keyword>
<dbReference type="GO" id="GO:0005524">
    <property type="term" value="F:ATP binding"/>
    <property type="evidence" value="ECO:0007669"/>
    <property type="project" value="UniProtKB-KW"/>
</dbReference>
<dbReference type="EMBL" id="LAZR01020485">
    <property type="protein sequence ID" value="KKL88702.1"/>
    <property type="molecule type" value="Genomic_DNA"/>
</dbReference>
<organism evidence="10">
    <name type="scientific">marine sediment metagenome</name>
    <dbReference type="NCBI Taxonomy" id="412755"/>
    <lineage>
        <taxon>unclassified sequences</taxon>
        <taxon>metagenomes</taxon>
        <taxon>ecological metagenomes</taxon>
    </lineage>
</organism>
<evidence type="ECO:0000256" key="9">
    <source>
        <dbReference type="ARBA" id="ARBA00047890"/>
    </source>
</evidence>
<keyword evidence="5" id="KW-0862">Zinc</keyword>
<dbReference type="PANTHER" id="PTHR42914">
    <property type="entry name" value="7-CYANO-7-DEAZAGUANINE SYNTHASE"/>
    <property type="match status" value="1"/>
</dbReference>
<comment type="pathway">
    <text evidence="1">Purine metabolism; 7-cyano-7-deazaguanine biosynthesis.</text>
</comment>
<evidence type="ECO:0000256" key="4">
    <source>
        <dbReference type="ARBA" id="ARBA00022741"/>
    </source>
</evidence>